<comment type="subcellular location">
    <subcellularLocation>
        <location evidence="1">Nucleus</location>
    </subcellularLocation>
</comment>
<dbReference type="SMART" id="SM00487">
    <property type="entry name" value="DEXDc"/>
    <property type="match status" value="1"/>
</dbReference>
<dbReference type="InterPro" id="IPR038718">
    <property type="entry name" value="SNF2-like_sf"/>
</dbReference>
<name>A0A0L8G7D1_OCTBM</name>
<evidence type="ECO:0000256" key="3">
    <source>
        <dbReference type="ARBA" id="ARBA00012551"/>
    </source>
</evidence>
<keyword evidence="5" id="KW-0378">Hydrolase</keyword>
<dbReference type="InterPro" id="IPR000330">
    <property type="entry name" value="SNF2_N"/>
</dbReference>
<sequence length="988" mass="113743">MASRNGKLSTLMQYQFTKTDKEKFSRNTSDVNEEDDAKSQSEDDQSSSETENSKSDKPSPVSDETGNENEKTTNDADSSSDFMKDSEKESDWDSDEHQDWSGKKTTNGYVRKKKRIKKPVKKRRFKRPVSDDNSDDDDDKGHYTTVPKAESNREKARVAELNTLVLLYPHKTRDELGEVLNNSKNLDDAINSMIAADPIKNKKRRKANDNGQQPLKRVKRPSSVDSSSSDLESQEPDMQTIEERIDFLSDAFTAFSREELKDLLRENKWCLEKTIVWLACGDKDKDDPKKKDSDMDEDIPDSESEGSSGDIDLDFEDYCVEKQSEQEIIQSFFNEAKIEELMAIPGCSEKKAEIIIKLRPFESYDSLIEKLDSTKSLTSRFVVGGKEVIHMREVVIRLMKKCEKISKEMGDLANYLVSATEMSEDVQSKTVKELHITQQPLILNENFQLKPYQLVGLNWLRILHSQEVNGILADEMGLGKTVQAIAFLAYLLEQGEEGPHVIIVPSSTIDNWMNEIQRWCPSINVLMYYGSQEDRQNARHHLKYDDHNVNVVLTTYNMATGCLEDRVLFKKTQFHYAVFDEGHMLKNMASLRYQNLMKIQAERRLLLTGTPLQNNLLELISLLCFVMPDMFVGKTEQLKRTFTLITKSQDDKRSNYEMERIAHAKKILRPFMLRRLKSQVLKQMPPKVEEVLYCQMIPDQQEQYENMINQFTKEVDNADGNTRQCMLMQLRKLANHPLLQRRHFTNSLLRSMSTAIAKEPSHRERNALPSVIYQDMEVMSDFELHKLCLLYKKHLGHFALNPSVILDSGKFRKMDELLPDFREVGDRVLIFSQFTMVLDILEEYLKLKEDMKYLRLDGQTPVQERQGLINKFNENPEIFIFLLSTRAGGLGINLSSANAVIIHDIDFNPYNDKQAEDRCHRMGQTKAVKICRLLSKNTVEEAMFRCAQKKLSLEKDVTSSSVQHCNTDEPEVDVASILKEVLASATKK</sequence>
<feature type="compositionally biased region" description="Acidic residues" evidence="11">
    <location>
        <begin position="31"/>
        <end position="46"/>
    </location>
</feature>
<feature type="compositionally biased region" description="Acidic residues" evidence="11">
    <location>
        <begin position="294"/>
        <end position="304"/>
    </location>
</feature>
<keyword evidence="8" id="KW-0156">Chromatin regulator</keyword>
<protein>
    <recommendedName>
        <fullName evidence="3">DNA helicase</fullName>
        <ecNumber evidence="3">3.6.4.12</ecNumber>
    </recommendedName>
</protein>
<dbReference type="PROSITE" id="PS51194">
    <property type="entry name" value="HELICASE_CTER"/>
    <property type="match status" value="1"/>
</dbReference>
<evidence type="ECO:0000256" key="1">
    <source>
        <dbReference type="ARBA" id="ARBA00004123"/>
    </source>
</evidence>
<evidence type="ECO:0000256" key="8">
    <source>
        <dbReference type="ARBA" id="ARBA00022853"/>
    </source>
</evidence>
<dbReference type="GO" id="GO:0005694">
    <property type="term" value="C:chromosome"/>
    <property type="evidence" value="ECO:0007669"/>
    <property type="project" value="UniProtKB-ARBA"/>
</dbReference>
<dbReference type="InterPro" id="IPR001650">
    <property type="entry name" value="Helicase_C-like"/>
</dbReference>
<feature type="domain" description="Helicase ATP-binding" evidence="12">
    <location>
        <begin position="461"/>
        <end position="629"/>
    </location>
</feature>
<dbReference type="GO" id="GO:0003678">
    <property type="term" value="F:DNA helicase activity"/>
    <property type="evidence" value="ECO:0007669"/>
    <property type="project" value="UniProtKB-EC"/>
</dbReference>
<dbReference type="FunFam" id="3.40.50.10810:FF:000014">
    <property type="entry name" value="SWI/SNF-related matrix-associated actin-dependent regulator of chromatin subfamily A containing DEAD/H box 1"/>
    <property type="match status" value="1"/>
</dbReference>
<dbReference type="OMA" id="MMLDVVE"/>
<dbReference type="GO" id="GO:0006325">
    <property type="term" value="P:chromatin organization"/>
    <property type="evidence" value="ECO:0007669"/>
    <property type="project" value="UniProtKB-KW"/>
</dbReference>
<feature type="domain" description="Helicase C-terminal" evidence="13">
    <location>
        <begin position="813"/>
        <end position="973"/>
    </location>
</feature>
<evidence type="ECO:0000313" key="14">
    <source>
        <dbReference type="EMBL" id="KOF72783.1"/>
    </source>
</evidence>
<feature type="compositionally biased region" description="Basic and acidic residues" evidence="11">
    <location>
        <begin position="82"/>
        <end position="102"/>
    </location>
</feature>
<dbReference type="InterPro" id="IPR010994">
    <property type="entry name" value="RuvA_2-like"/>
</dbReference>
<evidence type="ECO:0000256" key="2">
    <source>
        <dbReference type="ARBA" id="ARBA00007025"/>
    </source>
</evidence>
<feature type="region of interest" description="Disordered" evidence="11">
    <location>
        <begin position="285"/>
        <end position="312"/>
    </location>
</feature>
<evidence type="ECO:0000256" key="9">
    <source>
        <dbReference type="ARBA" id="ARBA00023125"/>
    </source>
</evidence>
<dbReference type="Gene3D" id="3.40.50.300">
    <property type="entry name" value="P-loop containing nucleotide triphosphate hydrolases"/>
    <property type="match status" value="1"/>
</dbReference>
<reference evidence="14" key="1">
    <citation type="submission" date="2015-07" db="EMBL/GenBank/DDBJ databases">
        <title>MeaNS - Measles Nucleotide Surveillance Program.</title>
        <authorList>
            <person name="Tran T."/>
            <person name="Druce J."/>
        </authorList>
    </citation>
    <scope>NUCLEOTIDE SEQUENCE</scope>
    <source>
        <strain evidence="14">UCB-OBI-ISO-001</strain>
        <tissue evidence="14">Gonad</tissue>
    </source>
</reference>
<dbReference type="GO" id="GO:0003677">
    <property type="term" value="F:DNA binding"/>
    <property type="evidence" value="ECO:0007669"/>
    <property type="project" value="UniProtKB-KW"/>
</dbReference>
<dbReference type="SUPFAM" id="SSF52540">
    <property type="entry name" value="P-loop containing nucleoside triphosphate hydrolases"/>
    <property type="match status" value="2"/>
</dbReference>
<dbReference type="SUPFAM" id="SSF47781">
    <property type="entry name" value="RuvA domain 2-like"/>
    <property type="match status" value="1"/>
</dbReference>
<evidence type="ECO:0000256" key="7">
    <source>
        <dbReference type="ARBA" id="ARBA00022840"/>
    </source>
</evidence>
<keyword evidence="4" id="KW-0547">Nucleotide-binding</keyword>
<evidence type="ECO:0000256" key="5">
    <source>
        <dbReference type="ARBA" id="ARBA00022801"/>
    </source>
</evidence>
<dbReference type="Pfam" id="PF00176">
    <property type="entry name" value="SNF2-rel_dom"/>
    <property type="match status" value="1"/>
</dbReference>
<dbReference type="Gene3D" id="1.10.150.320">
    <property type="entry name" value="Photosystem II 12 kDa extrinsic protein"/>
    <property type="match status" value="1"/>
</dbReference>
<feature type="compositionally biased region" description="Basic residues" evidence="11">
    <location>
        <begin position="110"/>
        <end position="127"/>
    </location>
</feature>
<dbReference type="OrthoDB" id="448448at2759"/>
<keyword evidence="10" id="KW-0539">Nucleus</keyword>
<dbReference type="InterPro" id="IPR049730">
    <property type="entry name" value="SNF2/RAD54-like_C"/>
</dbReference>
<dbReference type="SMART" id="SM00490">
    <property type="entry name" value="HELICc"/>
    <property type="match status" value="1"/>
</dbReference>
<feature type="region of interest" description="Disordered" evidence="11">
    <location>
        <begin position="197"/>
        <end position="238"/>
    </location>
</feature>
<dbReference type="CDD" id="cd17998">
    <property type="entry name" value="DEXHc_SMARCAD1"/>
    <property type="match status" value="1"/>
</dbReference>
<dbReference type="EC" id="3.6.4.12" evidence="3"/>
<feature type="region of interest" description="Disordered" evidence="11">
    <location>
        <begin position="1"/>
        <end position="157"/>
    </location>
</feature>
<dbReference type="CDD" id="cd18793">
    <property type="entry name" value="SF2_C_SNF"/>
    <property type="match status" value="1"/>
</dbReference>
<evidence type="ECO:0000256" key="6">
    <source>
        <dbReference type="ARBA" id="ARBA00022806"/>
    </source>
</evidence>
<keyword evidence="9" id="KW-0238">DNA-binding</keyword>
<evidence type="ECO:0000259" key="12">
    <source>
        <dbReference type="PROSITE" id="PS51192"/>
    </source>
</evidence>
<accession>A0A0L8G7D1</accession>
<evidence type="ECO:0000256" key="4">
    <source>
        <dbReference type="ARBA" id="ARBA00022741"/>
    </source>
</evidence>
<proteinExistence type="inferred from homology"/>
<dbReference type="Pfam" id="PF00271">
    <property type="entry name" value="Helicase_C"/>
    <property type="match status" value="1"/>
</dbReference>
<keyword evidence="7" id="KW-0067">ATP-binding</keyword>
<dbReference type="InterPro" id="IPR014001">
    <property type="entry name" value="Helicase_ATP-bd"/>
</dbReference>
<evidence type="ECO:0000259" key="13">
    <source>
        <dbReference type="PROSITE" id="PS51194"/>
    </source>
</evidence>
<dbReference type="PROSITE" id="PS51192">
    <property type="entry name" value="HELICASE_ATP_BIND_1"/>
    <property type="match status" value="1"/>
</dbReference>
<evidence type="ECO:0000256" key="11">
    <source>
        <dbReference type="SAM" id="MobiDB-lite"/>
    </source>
</evidence>
<dbReference type="GO" id="GO:0016787">
    <property type="term" value="F:hydrolase activity"/>
    <property type="evidence" value="ECO:0007669"/>
    <property type="project" value="UniProtKB-KW"/>
</dbReference>
<dbReference type="Gene3D" id="3.40.50.10810">
    <property type="entry name" value="Tandem AAA-ATPase domain"/>
    <property type="match status" value="1"/>
</dbReference>
<evidence type="ECO:0000256" key="10">
    <source>
        <dbReference type="ARBA" id="ARBA00023242"/>
    </source>
</evidence>
<feature type="compositionally biased region" description="Polar residues" evidence="11">
    <location>
        <begin position="1"/>
        <end position="17"/>
    </location>
</feature>
<dbReference type="PANTHER" id="PTHR10799">
    <property type="entry name" value="SNF2/RAD54 HELICASE FAMILY"/>
    <property type="match status" value="1"/>
</dbReference>
<dbReference type="InterPro" id="IPR027417">
    <property type="entry name" value="P-loop_NTPase"/>
</dbReference>
<dbReference type="AlphaFoldDB" id="A0A0L8G7D1"/>
<dbReference type="STRING" id="37653.A0A0L8G7D1"/>
<gene>
    <name evidence="14" type="ORF">OCBIM_22038955mg</name>
</gene>
<organism evidence="14">
    <name type="scientific">Octopus bimaculoides</name>
    <name type="common">California two-spotted octopus</name>
    <dbReference type="NCBI Taxonomy" id="37653"/>
    <lineage>
        <taxon>Eukaryota</taxon>
        <taxon>Metazoa</taxon>
        <taxon>Spiralia</taxon>
        <taxon>Lophotrochozoa</taxon>
        <taxon>Mollusca</taxon>
        <taxon>Cephalopoda</taxon>
        <taxon>Coleoidea</taxon>
        <taxon>Octopodiformes</taxon>
        <taxon>Octopoda</taxon>
        <taxon>Incirrata</taxon>
        <taxon>Octopodidae</taxon>
        <taxon>Octopus</taxon>
    </lineage>
</organism>
<comment type="similarity">
    <text evidence="2">Belongs to the SNF2/RAD54 helicase family.</text>
</comment>
<dbReference type="GO" id="GO:0005634">
    <property type="term" value="C:nucleus"/>
    <property type="evidence" value="ECO:0007669"/>
    <property type="project" value="UniProtKB-SubCell"/>
</dbReference>
<feature type="compositionally biased region" description="Low complexity" evidence="11">
    <location>
        <begin position="221"/>
        <end position="231"/>
    </location>
</feature>
<keyword evidence="6" id="KW-0347">Helicase</keyword>
<dbReference type="KEGG" id="obi:106878715"/>
<dbReference type="GO" id="GO:0005524">
    <property type="term" value="F:ATP binding"/>
    <property type="evidence" value="ECO:0007669"/>
    <property type="project" value="UniProtKB-KW"/>
</dbReference>
<dbReference type="EMBL" id="KQ423493">
    <property type="protein sequence ID" value="KOF72783.1"/>
    <property type="molecule type" value="Genomic_DNA"/>
</dbReference>